<dbReference type="OrthoDB" id="1792985at2"/>
<keyword evidence="4" id="KW-1185">Reference proteome</keyword>
<feature type="region of interest" description="Disordered" evidence="1">
    <location>
        <begin position="325"/>
        <end position="364"/>
    </location>
</feature>
<gene>
    <name evidence="3" type="ORF">FCL40_15145</name>
</gene>
<dbReference type="Pfam" id="PF02120">
    <property type="entry name" value="Flg_hook"/>
    <property type="match status" value="1"/>
</dbReference>
<reference evidence="3 4" key="1">
    <citation type="submission" date="2019-04" db="EMBL/GenBank/DDBJ databases">
        <authorList>
            <person name="Hwang J.C."/>
        </authorList>
    </citation>
    <scope>NUCLEOTIDE SEQUENCE [LARGE SCALE GENOMIC DNA]</scope>
    <source>
        <strain evidence="3 4">IMCC35001</strain>
    </source>
</reference>
<name>A0A4U1BAK7_9GAMM</name>
<feature type="region of interest" description="Disordered" evidence="1">
    <location>
        <begin position="199"/>
        <end position="237"/>
    </location>
</feature>
<feature type="domain" description="Flagellar hook-length control protein-like C-terminal" evidence="2">
    <location>
        <begin position="250"/>
        <end position="328"/>
    </location>
</feature>
<evidence type="ECO:0000313" key="4">
    <source>
        <dbReference type="Proteomes" id="UP000305674"/>
    </source>
</evidence>
<dbReference type="AlphaFoldDB" id="A0A4U1BAK7"/>
<evidence type="ECO:0000259" key="2">
    <source>
        <dbReference type="Pfam" id="PF02120"/>
    </source>
</evidence>
<dbReference type="RefSeq" id="WP_136854142.1">
    <property type="nucleotide sequence ID" value="NZ_SWCI01000012.1"/>
</dbReference>
<dbReference type="PANTHER" id="PTHR37533">
    <property type="entry name" value="FLAGELLAR HOOK-LENGTH CONTROL PROTEIN"/>
    <property type="match status" value="1"/>
</dbReference>
<keyword evidence="3" id="KW-0969">Cilium</keyword>
<dbReference type="InterPro" id="IPR021136">
    <property type="entry name" value="Flagellar_hook_control-like_C"/>
</dbReference>
<dbReference type="Gene3D" id="3.30.750.140">
    <property type="match status" value="1"/>
</dbReference>
<sequence length="364" mass="37701">MNPITTSLTGVSPATGIRSQERATDVPSFASVLPVALVGVEMPPSADHAAAADLSAAYPQSGDLPAVYPPQSETVDGAEEGVLVAPQFGGMPQPLPTPGVRTPEGEPVRPMAPASTPLTVTECQAGTLRGEPSPPVMPLPAAQAAVPAAAQPQSGASQVPWVGQLAVEGINPSSRTGGWQLLTATAVTAVEATELAPRMAEGDSRATEALSPSPVSAHVSRGSQWGPLPLDPSGGAQQLGRQMLAPLREQLRFSLEQGITKAEVRLDPPELGRIDLSVRHEGDRITVQLTAANPLVREALAAGAERLRGEMAQGVGHQVQVDVGRDAPRERQQEHSGWGGPRSSAPESTTENAAVERDLVDMLA</sequence>
<dbReference type="InterPro" id="IPR038610">
    <property type="entry name" value="FliK-like_C_sf"/>
</dbReference>
<feature type="compositionally biased region" description="Polar residues" evidence="1">
    <location>
        <begin position="1"/>
        <end position="12"/>
    </location>
</feature>
<dbReference type="EMBL" id="SWCI01000012">
    <property type="protein sequence ID" value="TKB47807.1"/>
    <property type="molecule type" value="Genomic_DNA"/>
</dbReference>
<feature type="compositionally biased region" description="Basic and acidic residues" evidence="1">
    <location>
        <begin position="354"/>
        <end position="364"/>
    </location>
</feature>
<feature type="compositionally biased region" description="Basic and acidic residues" evidence="1">
    <location>
        <begin position="325"/>
        <end position="334"/>
    </location>
</feature>
<dbReference type="InterPro" id="IPR052563">
    <property type="entry name" value="FliK"/>
</dbReference>
<feature type="region of interest" description="Disordered" evidence="1">
    <location>
        <begin position="1"/>
        <end position="25"/>
    </location>
</feature>
<evidence type="ECO:0000256" key="1">
    <source>
        <dbReference type="SAM" id="MobiDB-lite"/>
    </source>
</evidence>
<comment type="caution">
    <text evidence="3">The sequence shown here is derived from an EMBL/GenBank/DDBJ whole genome shotgun (WGS) entry which is preliminary data.</text>
</comment>
<proteinExistence type="predicted"/>
<evidence type="ECO:0000313" key="3">
    <source>
        <dbReference type="EMBL" id="TKB47807.1"/>
    </source>
</evidence>
<keyword evidence="3" id="KW-0966">Cell projection</keyword>
<accession>A0A4U1BAK7</accession>
<keyword evidence="3" id="KW-0282">Flagellum</keyword>
<organism evidence="3 4">
    <name type="scientific">Ferrimonas sediminicola</name>
    <dbReference type="NCBI Taxonomy" id="2569538"/>
    <lineage>
        <taxon>Bacteria</taxon>
        <taxon>Pseudomonadati</taxon>
        <taxon>Pseudomonadota</taxon>
        <taxon>Gammaproteobacteria</taxon>
        <taxon>Alteromonadales</taxon>
        <taxon>Ferrimonadaceae</taxon>
        <taxon>Ferrimonas</taxon>
    </lineage>
</organism>
<dbReference type="PANTHER" id="PTHR37533:SF2">
    <property type="entry name" value="FLAGELLAR HOOK-LENGTH CONTROL PROTEIN"/>
    <property type="match status" value="1"/>
</dbReference>
<dbReference type="Proteomes" id="UP000305674">
    <property type="component" value="Unassembled WGS sequence"/>
</dbReference>
<protein>
    <submittedName>
        <fullName evidence="3">Flagellar hook-length control protein FliK</fullName>
    </submittedName>
</protein>
<dbReference type="CDD" id="cd17470">
    <property type="entry name" value="T3SS_Flik_C"/>
    <property type="match status" value="1"/>
</dbReference>